<comment type="caution">
    <text evidence="1">The sequence shown here is derived from an EMBL/GenBank/DDBJ whole genome shotgun (WGS) entry which is preliminary data.</text>
</comment>
<feature type="non-terminal residue" evidence="1">
    <location>
        <position position="1"/>
    </location>
</feature>
<evidence type="ECO:0000313" key="1">
    <source>
        <dbReference type="EMBL" id="GAH53736.1"/>
    </source>
</evidence>
<organism evidence="1">
    <name type="scientific">marine sediment metagenome</name>
    <dbReference type="NCBI Taxonomy" id="412755"/>
    <lineage>
        <taxon>unclassified sequences</taxon>
        <taxon>metagenomes</taxon>
        <taxon>ecological metagenomes</taxon>
    </lineage>
</organism>
<sequence>GYEALIMAKTGVMFEKRQLTDRPGPAFTSSPYASFGAAQAAVQGIIAALIERLTSGRGQVVETSLVLGLGAMDPYNWFYEQVLHKYPD</sequence>
<protein>
    <submittedName>
        <fullName evidence="1">Uncharacterized protein</fullName>
    </submittedName>
</protein>
<dbReference type="EMBL" id="BARU01015623">
    <property type="protein sequence ID" value="GAH53736.1"/>
    <property type="molecule type" value="Genomic_DNA"/>
</dbReference>
<gene>
    <name evidence="1" type="ORF">S03H2_26719</name>
</gene>
<feature type="non-terminal residue" evidence="1">
    <location>
        <position position="88"/>
    </location>
</feature>
<dbReference type="SUPFAM" id="SSF89796">
    <property type="entry name" value="CoA-transferase family III (CaiB/BaiF)"/>
    <property type="match status" value="1"/>
</dbReference>
<dbReference type="Pfam" id="PF02515">
    <property type="entry name" value="CoA_transf_3"/>
    <property type="match status" value="1"/>
</dbReference>
<dbReference type="InterPro" id="IPR003673">
    <property type="entry name" value="CoA-Trfase_fam_III"/>
</dbReference>
<name>X1G750_9ZZZZ</name>
<proteinExistence type="predicted"/>
<dbReference type="AlphaFoldDB" id="X1G750"/>
<dbReference type="GO" id="GO:0003824">
    <property type="term" value="F:catalytic activity"/>
    <property type="evidence" value="ECO:0007669"/>
    <property type="project" value="InterPro"/>
</dbReference>
<accession>X1G750</accession>
<dbReference type="Gene3D" id="3.40.50.10540">
    <property type="entry name" value="Crotonobetainyl-coa:carnitine coa-transferase, domain 1"/>
    <property type="match status" value="1"/>
</dbReference>
<dbReference type="InterPro" id="IPR023606">
    <property type="entry name" value="CoA-Trfase_III_dom_1_sf"/>
</dbReference>
<reference evidence="1" key="1">
    <citation type="journal article" date="2014" name="Front. Microbiol.">
        <title>High frequency of phylogenetically diverse reductive dehalogenase-homologous genes in deep subseafloor sedimentary metagenomes.</title>
        <authorList>
            <person name="Kawai M."/>
            <person name="Futagami T."/>
            <person name="Toyoda A."/>
            <person name="Takaki Y."/>
            <person name="Nishi S."/>
            <person name="Hori S."/>
            <person name="Arai W."/>
            <person name="Tsubouchi T."/>
            <person name="Morono Y."/>
            <person name="Uchiyama I."/>
            <person name="Ito T."/>
            <person name="Fujiyama A."/>
            <person name="Inagaki F."/>
            <person name="Takami H."/>
        </authorList>
    </citation>
    <scope>NUCLEOTIDE SEQUENCE</scope>
    <source>
        <strain evidence="1">Expedition CK06-06</strain>
    </source>
</reference>